<sequence>MSSNTDNPPVYQEKPASAKEATDLITTTSRLAGTVRTCSVAERQIDYFSIVRVSDSSYHLALTVDPTPLYRIELIPEPTKVGNIQIFSMSDPTLPAVAAAYVSNDLKSKTLPIGTVCTASPTEPDALWRPITRVIGFLSTPLNEYSSQIPVITVPGRAADYHHFTWKIADSGRVFRLFWEGPPPLVPLDLYDFVTNKADNIFATVNTQPDSGETLVAMRGGGGIDFELSVILEAFLMFQLMEKKAKFN</sequence>
<proteinExistence type="predicted"/>
<gene>
    <name evidence="1" type="ORF">BN869_000007207_1</name>
</gene>
<dbReference type="EMBL" id="CDPU01000022">
    <property type="protein sequence ID" value="CEO51149.1"/>
    <property type="molecule type" value="Genomic_DNA"/>
</dbReference>
<organism evidence="1">
    <name type="scientific">Bionectria ochroleuca</name>
    <name type="common">Gliocladium roseum</name>
    <dbReference type="NCBI Taxonomy" id="29856"/>
    <lineage>
        <taxon>Eukaryota</taxon>
        <taxon>Fungi</taxon>
        <taxon>Dikarya</taxon>
        <taxon>Ascomycota</taxon>
        <taxon>Pezizomycotina</taxon>
        <taxon>Sordariomycetes</taxon>
        <taxon>Hypocreomycetidae</taxon>
        <taxon>Hypocreales</taxon>
        <taxon>Bionectriaceae</taxon>
        <taxon>Clonostachys</taxon>
    </lineage>
</organism>
<dbReference type="AlphaFoldDB" id="A0A0B7K1T3"/>
<protein>
    <submittedName>
        <fullName evidence="1">Uncharacterized protein</fullName>
    </submittedName>
</protein>
<reference evidence="1" key="1">
    <citation type="submission" date="2015-01" db="EMBL/GenBank/DDBJ databases">
        <authorList>
            <person name="Durling Mikael"/>
        </authorList>
    </citation>
    <scope>NUCLEOTIDE SEQUENCE</scope>
</reference>
<name>A0A0B7K1T3_BIOOC</name>
<evidence type="ECO:0000313" key="1">
    <source>
        <dbReference type="EMBL" id="CEO51149.1"/>
    </source>
</evidence>
<accession>A0A0B7K1T3</accession>